<dbReference type="EMBL" id="CBUH010000120">
    <property type="protein sequence ID" value="CDI42720.1"/>
    <property type="molecule type" value="Genomic_DNA"/>
</dbReference>
<protein>
    <submittedName>
        <fullName evidence="1">Uncharacterized protein</fullName>
    </submittedName>
</protein>
<sequence length="16" mass="1744">MSASKTSVIFLVNFLS</sequence>
<dbReference type="AlphaFoldDB" id="U4QMU1"/>
<accession>U4QMU1</accession>
<gene>
    <name evidence="1" type="ORF">LHCIRMBIA953_00731</name>
</gene>
<organism evidence="1 2">
    <name type="scientific">Lactobacillus helveticus CIRM-BIA 953</name>
    <dbReference type="NCBI Taxonomy" id="1226335"/>
    <lineage>
        <taxon>Bacteria</taxon>
        <taxon>Bacillati</taxon>
        <taxon>Bacillota</taxon>
        <taxon>Bacilli</taxon>
        <taxon>Lactobacillales</taxon>
        <taxon>Lactobacillaceae</taxon>
        <taxon>Lactobacillus</taxon>
    </lineage>
</organism>
<proteinExistence type="predicted"/>
<dbReference type="Proteomes" id="UP000017243">
    <property type="component" value="Unassembled WGS sequence"/>
</dbReference>
<name>U4QMU1_LACHE</name>
<evidence type="ECO:0000313" key="1">
    <source>
        <dbReference type="EMBL" id="CDI42720.1"/>
    </source>
</evidence>
<reference evidence="1 2" key="1">
    <citation type="submission" date="2013-09" db="EMBL/GenBank/DDBJ databases">
        <title>Draft Genome Sequence of five Lactobacillus helveticus strains CIRM-BIA 101T, 103, 104, 951 and 953 isolated from milk product.</title>
        <authorList>
            <person name="Valence F."/>
            <person name="Chuat V."/>
            <person name="Ma L."/>
            <person name="Creno S."/>
            <person name="Falentin H."/>
            <person name="Lortal S."/>
            <person name="Bizet C."/>
            <person name="Clermont D."/>
            <person name="Loux V."/>
            <person name="Bouchier C."/>
            <person name="Cousin S."/>
        </authorList>
    </citation>
    <scope>NUCLEOTIDE SEQUENCE [LARGE SCALE GENOMIC DNA]</scope>
    <source>
        <strain evidence="1 2">CIRM-BIA 953</strain>
    </source>
</reference>
<comment type="caution">
    <text evidence="1">The sequence shown here is derived from an EMBL/GenBank/DDBJ whole genome shotgun (WGS) entry which is preliminary data.</text>
</comment>
<evidence type="ECO:0000313" key="2">
    <source>
        <dbReference type="Proteomes" id="UP000017243"/>
    </source>
</evidence>